<dbReference type="PROSITE" id="PS51318">
    <property type="entry name" value="TAT"/>
    <property type="match status" value="1"/>
</dbReference>
<keyword evidence="5" id="KW-1185">Reference proteome</keyword>
<dbReference type="SUPFAM" id="SSF53850">
    <property type="entry name" value="Periplasmic binding protein-like II"/>
    <property type="match status" value="1"/>
</dbReference>
<dbReference type="AlphaFoldDB" id="A0AA41UAK6"/>
<evidence type="ECO:0000256" key="1">
    <source>
        <dbReference type="ARBA" id="ARBA00022729"/>
    </source>
</evidence>
<dbReference type="InterPro" id="IPR006311">
    <property type="entry name" value="TAT_signal"/>
</dbReference>
<dbReference type="EMBL" id="JALAZD010000001">
    <property type="protein sequence ID" value="MCI0126162.1"/>
    <property type="molecule type" value="Genomic_DNA"/>
</dbReference>
<feature type="chain" id="PRO_5041309993" evidence="3">
    <location>
        <begin position="32"/>
        <end position="384"/>
    </location>
</feature>
<dbReference type="RefSeq" id="WP_281735149.1">
    <property type="nucleotide sequence ID" value="NZ_JAKETQ010000001.1"/>
</dbReference>
<dbReference type="PANTHER" id="PTHR30006:SF25">
    <property type="entry name" value="PHOSPHOGLYCERATE TRANSPORT REGULATORY PROTEIN PGTC"/>
    <property type="match status" value="1"/>
</dbReference>
<evidence type="ECO:0000256" key="2">
    <source>
        <dbReference type="ARBA" id="ARBA00022764"/>
    </source>
</evidence>
<organism evidence="4 5">
    <name type="scientific">Paradevosia shaoguanensis</name>
    <dbReference type="NCBI Taxonomy" id="1335043"/>
    <lineage>
        <taxon>Bacteria</taxon>
        <taxon>Pseudomonadati</taxon>
        <taxon>Pseudomonadota</taxon>
        <taxon>Alphaproteobacteria</taxon>
        <taxon>Hyphomicrobiales</taxon>
        <taxon>Devosiaceae</taxon>
        <taxon>Paradevosia</taxon>
    </lineage>
</organism>
<dbReference type="Proteomes" id="UP001156140">
    <property type="component" value="Unassembled WGS sequence"/>
</dbReference>
<name>A0AA41UAK6_9HYPH</name>
<accession>A0AA41UAK6</accession>
<reference evidence="4" key="1">
    <citation type="submission" date="2022-03" db="EMBL/GenBank/DDBJ databases">
        <title>The complete genome sequence of a Methyloterrigena soli.</title>
        <authorList>
            <person name="Zi Z."/>
        </authorList>
    </citation>
    <scope>NUCLEOTIDE SEQUENCE</scope>
    <source>
        <strain evidence="4">M48</strain>
    </source>
</reference>
<feature type="signal peptide" evidence="3">
    <location>
        <begin position="1"/>
        <end position="31"/>
    </location>
</feature>
<sequence length="384" mass="41726">MYKGLANPSRRKALKTLAAFTAGLMVSTGFAGVAFAAAPDYYPADYSSVVEASKQESGVLVYSNMGEMNWRPLIEAFNAEYPWIKVQTLDLGSIEVFERYYAETAAGNNATDVVVSHSSAAWLDFIKKDGVNAEYKSAEDGKLPAYSKPATGVYTISVDPYFIVYNKALLAENEWPKSIQDIVDLVAKDPQRFAHKIATGVPMSNAAAQNLTNTYFQHVGEEKALKQYEILGQDVDVYRSAGQIMEKLTTGEVLIGFMLSGIQVFPLLADPARAQILGYAFPSDGTVMLMRHIAMAKTAKNPNSSRLFIDFVLSKAGQTALSSGGLMSYRDDVELPDGPTGYTYKKIAAEVGDASLAPTSFDSKTMIPSQDLIDKVNAALHVQP</sequence>
<protein>
    <submittedName>
        <fullName evidence="4">Extracellular solute-binding protein</fullName>
    </submittedName>
</protein>
<comment type="caution">
    <text evidence="4">The sequence shown here is derived from an EMBL/GenBank/DDBJ whole genome shotgun (WGS) entry which is preliminary data.</text>
</comment>
<evidence type="ECO:0000313" key="4">
    <source>
        <dbReference type="EMBL" id="MCI0126162.1"/>
    </source>
</evidence>
<gene>
    <name evidence="4" type="ORF">ML536_04920</name>
</gene>
<proteinExistence type="predicted"/>
<keyword evidence="2" id="KW-0574">Periplasm</keyword>
<dbReference type="Pfam" id="PF13416">
    <property type="entry name" value="SBP_bac_8"/>
    <property type="match status" value="1"/>
</dbReference>
<dbReference type="GO" id="GO:0030288">
    <property type="term" value="C:outer membrane-bounded periplasmic space"/>
    <property type="evidence" value="ECO:0007669"/>
    <property type="project" value="TreeGrafter"/>
</dbReference>
<dbReference type="InterPro" id="IPR006059">
    <property type="entry name" value="SBP"/>
</dbReference>
<keyword evidence="1 3" id="KW-0732">Signal</keyword>
<evidence type="ECO:0000256" key="3">
    <source>
        <dbReference type="SAM" id="SignalP"/>
    </source>
</evidence>
<dbReference type="Gene3D" id="3.40.190.10">
    <property type="entry name" value="Periplasmic binding protein-like II"/>
    <property type="match status" value="2"/>
</dbReference>
<dbReference type="PANTHER" id="PTHR30006">
    <property type="entry name" value="THIAMINE-BINDING PERIPLASMIC PROTEIN-RELATED"/>
    <property type="match status" value="1"/>
</dbReference>
<evidence type="ECO:0000313" key="5">
    <source>
        <dbReference type="Proteomes" id="UP001156140"/>
    </source>
</evidence>